<proteinExistence type="predicted"/>
<dbReference type="GeneID" id="35805980"/>
<dbReference type="Proteomes" id="UP000002145">
    <property type="component" value="Chromosome"/>
</dbReference>
<accession>A3DI82</accession>
<reference evidence="2 3" key="2">
    <citation type="journal article" date="2013" name="Biotechnol. Biofuels">
        <title>Global transcriptome analysis of Clostridium thermocellum ATCC 27405 during growth on dilute acid pretreated Populus and switchgrass.</title>
        <authorList>
            <person name="Wilson C.M."/>
            <person name="Rodriguez M.Jr."/>
            <person name="Johnson C.M."/>
            <person name="Martin S.L."/>
            <person name="Chu T.M."/>
            <person name="Wolfinger R.D."/>
            <person name="Hauser L.J."/>
            <person name="Land M.L."/>
            <person name="Klingeman D.M."/>
            <person name="Syed M.H."/>
            <person name="Ragauskas A.J."/>
            <person name="Tschaplinski T.J."/>
            <person name="Mielenz J.R."/>
            <person name="Brown S.D."/>
        </authorList>
    </citation>
    <scope>NUCLEOTIDE SEQUENCE [LARGE SCALE GENOMIC DNA]</scope>
    <source>
        <strain evidence="3">ATCC 27405 / DSM 1237 / JCM 9322 / NBRC 103400 / NCIMB 10682 / NRRL B-4536 / VPI 7372</strain>
    </source>
</reference>
<dbReference type="PANTHER" id="PTHR43236">
    <property type="entry name" value="ANTITOXIN HIGA1"/>
    <property type="match status" value="1"/>
</dbReference>
<dbReference type="Gene3D" id="1.10.10.2910">
    <property type="match status" value="1"/>
</dbReference>
<evidence type="ECO:0000313" key="3">
    <source>
        <dbReference type="Proteomes" id="UP000002145"/>
    </source>
</evidence>
<dbReference type="AlphaFoldDB" id="A3DI82"/>
<dbReference type="InterPro" id="IPR010359">
    <property type="entry name" value="IrrE_HExxH"/>
</dbReference>
<dbReference type="Pfam" id="PF06114">
    <property type="entry name" value="Peptidase_M78"/>
    <property type="match status" value="1"/>
</dbReference>
<feature type="domain" description="IrrE N-terminal-like" evidence="1">
    <location>
        <begin position="25"/>
        <end position="142"/>
    </location>
</feature>
<dbReference type="OrthoDB" id="9816277at2"/>
<organism evidence="2 3">
    <name type="scientific">Acetivibrio thermocellus (strain ATCC 27405 / DSM 1237 / JCM 9322 / NBRC 103400 / NCIMB 10682 / NRRL B-4536 / VPI 7372)</name>
    <name type="common">Clostridium thermocellum</name>
    <dbReference type="NCBI Taxonomy" id="203119"/>
    <lineage>
        <taxon>Bacteria</taxon>
        <taxon>Bacillati</taxon>
        <taxon>Bacillota</taxon>
        <taxon>Clostridia</taxon>
        <taxon>Eubacteriales</taxon>
        <taxon>Oscillospiraceae</taxon>
        <taxon>Acetivibrio</taxon>
    </lineage>
</organism>
<name>A3DI82_ACET2</name>
<dbReference type="InterPro" id="IPR052345">
    <property type="entry name" value="Rad_response_metalloprotease"/>
</dbReference>
<gene>
    <name evidence="2" type="ordered locus">Cthe_2459</name>
</gene>
<dbReference type="PANTHER" id="PTHR43236:SF1">
    <property type="entry name" value="BLL7220 PROTEIN"/>
    <property type="match status" value="1"/>
</dbReference>
<dbReference type="HOGENOM" id="CLU_122894_1_2_9"/>
<keyword evidence="3" id="KW-1185">Reference proteome</keyword>
<evidence type="ECO:0000313" key="2">
    <source>
        <dbReference type="EMBL" id="ABN53661.1"/>
    </source>
</evidence>
<dbReference type="RefSeq" id="WP_020457804.1">
    <property type="nucleotide sequence ID" value="NC_009012.1"/>
</dbReference>
<dbReference type="EMBL" id="CP000568">
    <property type="protein sequence ID" value="ABN53661.1"/>
    <property type="molecule type" value="Genomic_DNA"/>
</dbReference>
<dbReference type="KEGG" id="cth:Cthe_2459"/>
<dbReference type="STRING" id="203119.Cthe_2459"/>
<evidence type="ECO:0000259" key="1">
    <source>
        <dbReference type="Pfam" id="PF06114"/>
    </source>
</evidence>
<protein>
    <recommendedName>
        <fullName evidence="1">IrrE N-terminal-like domain-containing protein</fullName>
    </recommendedName>
</protein>
<sequence>MKKNIHARVKHLVQKYETRDPLRLAKYLNIHVVHKEYSHHTKGYYIKTLRNKFIVVNSTLDEYSQRIVLAHELGHAILHSSEPIYFIREYTLFPIGPYECEANKFAAELLIDDYDIKEMRYQPISYIASTLGVNEELVEYKILHMK</sequence>
<reference evidence="3" key="1">
    <citation type="submission" date="2007-02" db="EMBL/GenBank/DDBJ databases">
        <title>Complete sequence of Clostridium thermocellum ATCC 27405.</title>
        <authorList>
            <consortium name="US DOE Joint Genome Institute"/>
            <person name="Copeland A."/>
            <person name="Lucas S."/>
            <person name="Lapidus A."/>
            <person name="Barry K."/>
            <person name="Detter J.C."/>
            <person name="Glavina del Rio T."/>
            <person name="Hammon N."/>
            <person name="Israni S."/>
            <person name="Dalin E."/>
            <person name="Tice H."/>
            <person name="Pitluck S."/>
            <person name="Chertkov O."/>
            <person name="Brettin T."/>
            <person name="Bruce D."/>
            <person name="Han C."/>
            <person name="Tapia R."/>
            <person name="Gilna P."/>
            <person name="Schmutz J."/>
            <person name="Larimer F."/>
            <person name="Land M."/>
            <person name="Hauser L."/>
            <person name="Kyrpides N."/>
            <person name="Mikhailova N."/>
            <person name="Wu J.H.D."/>
            <person name="Newcomb M."/>
            <person name="Richardson P."/>
        </authorList>
    </citation>
    <scope>NUCLEOTIDE SEQUENCE [LARGE SCALE GENOMIC DNA]</scope>
    <source>
        <strain evidence="3">ATCC 27405 / DSM 1237 / JCM 9322 / NBRC 103400 / NCIMB 10682 / NRRL B-4536 / VPI 7372</strain>
    </source>
</reference>
<dbReference type="eggNOG" id="COG2856">
    <property type="taxonomic scope" value="Bacteria"/>
</dbReference>